<protein>
    <submittedName>
        <fullName evidence="2">Epimerase</fullName>
    </submittedName>
</protein>
<dbReference type="PANTHER" id="PTHR12126">
    <property type="entry name" value="NADH-UBIQUINONE OXIDOREDUCTASE 39 KDA SUBUNIT-RELATED"/>
    <property type="match status" value="1"/>
</dbReference>
<dbReference type="Gene3D" id="3.40.50.720">
    <property type="entry name" value="NAD(P)-binding Rossmann-like Domain"/>
    <property type="match status" value="1"/>
</dbReference>
<proteinExistence type="predicted"/>
<dbReference type="SUPFAM" id="SSF51735">
    <property type="entry name" value="NAD(P)-binding Rossmann-fold domains"/>
    <property type="match status" value="1"/>
</dbReference>
<evidence type="ECO:0000259" key="1">
    <source>
        <dbReference type="Pfam" id="PF13460"/>
    </source>
</evidence>
<reference evidence="2" key="1">
    <citation type="journal article" name="DNA Res.">
        <title>The physiological potential of anammox bacteria as revealed by their core genome structure.</title>
        <authorList>
            <person name="Okubo T."/>
            <person name="Toyoda A."/>
            <person name="Fukuhara K."/>
            <person name="Uchiyama I."/>
            <person name="Harigaya Y."/>
            <person name="Kuroiwa M."/>
            <person name="Suzuki T."/>
            <person name="Murakami Y."/>
            <person name="Suwa Y."/>
            <person name="Takami H."/>
        </authorList>
    </citation>
    <scope>NUCLEOTIDE SEQUENCE</scope>
    <source>
        <strain evidence="2">317325-2</strain>
    </source>
</reference>
<dbReference type="InterPro" id="IPR051207">
    <property type="entry name" value="ComplexI_NDUFA9_subunit"/>
</dbReference>
<dbReference type="AlphaFoldDB" id="A0A809R923"/>
<feature type="domain" description="NAD(P)-binding" evidence="1">
    <location>
        <begin position="6"/>
        <end position="144"/>
    </location>
</feature>
<dbReference type="PANTHER" id="PTHR12126:SF11">
    <property type="entry name" value="NADH DEHYDROGENASE [UBIQUINONE] 1 ALPHA SUBCOMPLEX SUBUNIT 9, MITOCHONDRIAL"/>
    <property type="match status" value="1"/>
</dbReference>
<sequence>MTIVTGAFSYSGKYLTKLLVERGEPVRTLTGHPDRPNPFGSKVEVARMDFSDPDGLVEAMKGAHAFVNTYWIRFPYRGMTFERAVENSKLLFDAASRAGVGRIVHTSITNPSLQSPLGYYRGKAQVEEHLKATGIPFTILRPNVIFGREDVLINNIAWVLRNLPLFGVPGSGKYGMQPTFVEDYAALMLASLDAKGSETTDACGPEVFAFGDWVRRIAEAIGRPARIVHMPPSCAYWASALLGIRLKDVVLTREEVRGLMSGLLVSTEPAKCSTKLSDWLSENAHWLGKDYANEVGRHFK</sequence>
<dbReference type="InterPro" id="IPR016040">
    <property type="entry name" value="NAD(P)-bd_dom"/>
</dbReference>
<accession>A0A809R923</accession>
<dbReference type="GO" id="GO:0044877">
    <property type="term" value="F:protein-containing complex binding"/>
    <property type="evidence" value="ECO:0007669"/>
    <property type="project" value="TreeGrafter"/>
</dbReference>
<dbReference type="InterPro" id="IPR036291">
    <property type="entry name" value="NAD(P)-bd_dom_sf"/>
</dbReference>
<dbReference type="Proteomes" id="UP000662873">
    <property type="component" value="Chromosome"/>
</dbReference>
<dbReference type="Pfam" id="PF13460">
    <property type="entry name" value="NAD_binding_10"/>
    <property type="match status" value="1"/>
</dbReference>
<evidence type="ECO:0000313" key="2">
    <source>
        <dbReference type="EMBL" id="BBO23148.1"/>
    </source>
</evidence>
<dbReference type="EMBL" id="AP021858">
    <property type="protein sequence ID" value="BBO23148.1"/>
    <property type="molecule type" value="Genomic_DNA"/>
</dbReference>
<evidence type="ECO:0000313" key="3">
    <source>
        <dbReference type="Proteomes" id="UP000662873"/>
    </source>
</evidence>
<name>A0A809R923_9BACT</name>
<dbReference type="KEGG" id="npy:NPRO_07430"/>
<organism evidence="2 3">
    <name type="scientific">Candidatus Nitrosymbiomonas proteolyticus</name>
    <dbReference type="NCBI Taxonomy" id="2608984"/>
    <lineage>
        <taxon>Bacteria</taxon>
        <taxon>Bacillati</taxon>
        <taxon>Armatimonadota</taxon>
        <taxon>Armatimonadota incertae sedis</taxon>
        <taxon>Candidatus Nitrosymbiomonas</taxon>
    </lineage>
</organism>
<gene>
    <name evidence="2" type="ORF">NPRO_07430</name>
</gene>